<organism evidence="2 3">
    <name type="scientific">Naumovozyma dairenensis (strain ATCC 10597 / BCRC 20456 / CBS 421 / NBRC 0211 / NRRL Y-12639)</name>
    <name type="common">Saccharomyces dairenensis</name>
    <dbReference type="NCBI Taxonomy" id="1071378"/>
    <lineage>
        <taxon>Eukaryota</taxon>
        <taxon>Fungi</taxon>
        <taxon>Dikarya</taxon>
        <taxon>Ascomycota</taxon>
        <taxon>Saccharomycotina</taxon>
        <taxon>Saccharomycetes</taxon>
        <taxon>Saccharomycetales</taxon>
        <taxon>Saccharomycetaceae</taxon>
        <taxon>Naumovozyma</taxon>
    </lineage>
</organism>
<protein>
    <submittedName>
        <fullName evidence="2">Uncharacterized protein</fullName>
    </submittedName>
</protein>
<feature type="compositionally biased region" description="Polar residues" evidence="1">
    <location>
        <begin position="36"/>
        <end position="50"/>
    </location>
</feature>
<dbReference type="Proteomes" id="UP000000689">
    <property type="component" value="Chromosome 1"/>
</dbReference>
<gene>
    <name evidence="2" type="primary">NDAI0A05410</name>
    <name evidence="2" type="ordered locus">NDAI_0A05410</name>
</gene>
<dbReference type="Pfam" id="PF17077">
    <property type="entry name" value="Msap1"/>
    <property type="match status" value="1"/>
</dbReference>
<dbReference type="GeneID" id="11493779"/>
<dbReference type="OrthoDB" id="4067846at2759"/>
<dbReference type="GO" id="GO:0015630">
    <property type="term" value="C:microtubule cytoskeleton"/>
    <property type="evidence" value="ECO:0007669"/>
    <property type="project" value="InterPro"/>
</dbReference>
<dbReference type="AlphaFoldDB" id="G0W4F8"/>
<reference evidence="2 3" key="1">
    <citation type="journal article" date="2011" name="Proc. Natl. Acad. Sci. U.S.A.">
        <title>Evolutionary erosion of yeast sex chromosomes by mating-type switching accidents.</title>
        <authorList>
            <person name="Gordon J.L."/>
            <person name="Armisen D."/>
            <person name="Proux-Wera E."/>
            <person name="Oheigeartaigh S.S."/>
            <person name="Byrne K.P."/>
            <person name="Wolfe K.H."/>
        </authorList>
    </citation>
    <scope>NUCLEOTIDE SEQUENCE [LARGE SCALE GENOMIC DNA]</scope>
    <source>
        <strain evidence="3">ATCC 10597 / BCRC 20456 / CBS 421 / NBRC 0211 / NRRL Y-12639</strain>
    </source>
</reference>
<dbReference type="OMA" id="RRLRMNM"/>
<dbReference type="eggNOG" id="ENOG502S5DY">
    <property type="taxonomic scope" value="Eukaryota"/>
</dbReference>
<evidence type="ECO:0000256" key="1">
    <source>
        <dbReference type="SAM" id="MobiDB-lite"/>
    </source>
</evidence>
<feature type="region of interest" description="Disordered" evidence="1">
    <location>
        <begin position="305"/>
        <end position="377"/>
    </location>
</feature>
<dbReference type="RefSeq" id="XP_003667939.1">
    <property type="nucleotide sequence ID" value="XM_003667891.1"/>
</dbReference>
<accession>G0W4F8</accession>
<dbReference type="KEGG" id="ndi:NDAI_0A05410"/>
<proteinExistence type="predicted"/>
<dbReference type="GO" id="GO:0008017">
    <property type="term" value="F:microtubule binding"/>
    <property type="evidence" value="ECO:0007669"/>
    <property type="project" value="InterPro"/>
</dbReference>
<name>G0W4F8_NAUDC</name>
<feature type="region of interest" description="Disordered" evidence="1">
    <location>
        <begin position="402"/>
        <end position="486"/>
    </location>
</feature>
<dbReference type="HOGENOM" id="CLU_561491_0_0_1"/>
<evidence type="ECO:0000313" key="3">
    <source>
        <dbReference type="Proteomes" id="UP000000689"/>
    </source>
</evidence>
<feature type="compositionally biased region" description="Polar residues" evidence="1">
    <location>
        <begin position="339"/>
        <end position="377"/>
    </location>
</feature>
<feature type="compositionally biased region" description="Low complexity" evidence="1">
    <location>
        <begin position="305"/>
        <end position="316"/>
    </location>
</feature>
<keyword evidence="3" id="KW-1185">Reference proteome</keyword>
<feature type="region of interest" description="Disordered" evidence="1">
    <location>
        <begin position="30"/>
        <end position="50"/>
    </location>
</feature>
<dbReference type="EMBL" id="HE580267">
    <property type="protein sequence ID" value="CCD22696.1"/>
    <property type="molecule type" value="Genomic_DNA"/>
</dbReference>
<feature type="compositionally biased region" description="Low complexity" evidence="1">
    <location>
        <begin position="415"/>
        <end position="476"/>
    </location>
</feature>
<evidence type="ECO:0000313" key="2">
    <source>
        <dbReference type="EMBL" id="CCD22696.1"/>
    </source>
</evidence>
<dbReference type="InterPro" id="IPR031401">
    <property type="entry name" value="She1"/>
</dbReference>
<sequence length="486" mass="55071">MNNNDNRQGLLNQNSNIFNYRMNERVIQQREEQNDPVRQQQAQHHQNSNIIDTIGVSKTLGNKVFDELDSRTTLKFQQLREQHNDNNNNDDSNDLTSSNFEEFFKSKHNIQFNNMQSLQDYKYLYNININEQRQQAEQQQVLPRTPKKQSIDTIISHNDENNNNNLESLKRFKTNDSTFRTKRRSIVPTATPVSDITRRIRRLRLRTSIANKKDVSNNDALYSIMNTPLSNAKPLQMSSSIPQPPPNVNVPQHEPTFLKPTINFLNKMKRSEPIFKNLNTHIKSKNPSINSGFSNVRFSSAPIVASSSSTSSSSNSRPAVPDNTHTSRTSFRPPKLKQLQRTVPHSASNSILRTKQSYNNNNIATKSSNTKTVPESVSNNRSVFDRLYTQSTISRSTSTNTIKLPASSTNKNRHTNITSSSISNGNTTNSNKISTIKIGRSKTSGTLSSSLSSASSTSSTMNTIHNSKSNNNININQQDFKRPVWR</sequence>